<dbReference type="GO" id="GO:0031966">
    <property type="term" value="C:mitochondrial membrane"/>
    <property type="evidence" value="ECO:0007669"/>
    <property type="project" value="UniProtKB-SubCell"/>
</dbReference>
<evidence type="ECO:0000256" key="6">
    <source>
        <dbReference type="ARBA" id="ARBA00022781"/>
    </source>
</evidence>
<evidence type="ECO:0000256" key="10">
    <source>
        <dbReference type="ARBA" id="ARBA00023136"/>
    </source>
</evidence>
<evidence type="ECO:0000256" key="3">
    <source>
        <dbReference type="ARBA" id="ARBA00022448"/>
    </source>
</evidence>
<feature type="region of interest" description="Disordered" evidence="13">
    <location>
        <begin position="34"/>
        <end position="55"/>
    </location>
</feature>
<evidence type="ECO:0000256" key="8">
    <source>
        <dbReference type="ARBA" id="ARBA00023065"/>
    </source>
</evidence>
<dbReference type="GO" id="GO:0015986">
    <property type="term" value="P:proton motive force-driven ATP synthesis"/>
    <property type="evidence" value="ECO:0007669"/>
    <property type="project" value="InterPro"/>
</dbReference>
<keyword evidence="6 12" id="KW-0375">Hydrogen ion transport</keyword>
<keyword evidence="9 12" id="KW-0496">Mitochondrion</keyword>
<evidence type="ECO:0000256" key="14">
    <source>
        <dbReference type="SAM" id="Phobius"/>
    </source>
</evidence>
<comment type="similarity">
    <text evidence="2 12">Belongs to the ATPase protein 8 family.</text>
</comment>
<dbReference type="PANTHER" id="PTHR39937:SF1">
    <property type="entry name" value="ATP SYNTHASE PROTEIN 8"/>
    <property type="match status" value="1"/>
</dbReference>
<dbReference type="AlphaFoldDB" id="Q644C2"/>
<dbReference type="InterPro" id="IPR001421">
    <property type="entry name" value="ATP8_metazoa"/>
</dbReference>
<keyword evidence="10 14" id="KW-0472">Membrane</keyword>
<protein>
    <recommendedName>
        <fullName evidence="12">ATP synthase complex subunit 8</fullName>
    </recommendedName>
</protein>
<dbReference type="InterPro" id="IPR050635">
    <property type="entry name" value="ATPase_protein_8"/>
</dbReference>
<comment type="subcellular location">
    <subcellularLocation>
        <location evidence="1 12">Mitochondrion membrane</location>
        <topology evidence="1 12">Single-pass membrane protein</topology>
    </subcellularLocation>
</comment>
<keyword evidence="11" id="KW-0066">ATP synthesis</keyword>
<reference evidence="15" key="1">
    <citation type="journal article" date="2004" name="Proc. Natl. Acad. Sci. U.S.A.">
        <title>Morphological homoplasy, life history evolution, and historical biogeography of plethodontid salamanders inferred from complete mitochondrial genomes.</title>
        <authorList>
            <person name="Mueller R.L."/>
            <person name="Macey J.R."/>
            <person name="Jaekel M."/>
            <person name="Wake D.B."/>
            <person name="Boore J.L."/>
        </authorList>
    </citation>
    <scope>NUCLEOTIDE SEQUENCE</scope>
</reference>
<evidence type="ECO:0000256" key="13">
    <source>
        <dbReference type="SAM" id="MobiDB-lite"/>
    </source>
</evidence>
<keyword evidence="4 12" id="KW-0138">CF(0)</keyword>
<evidence type="ECO:0000256" key="7">
    <source>
        <dbReference type="ARBA" id="ARBA00022989"/>
    </source>
</evidence>
<dbReference type="RefSeq" id="YP_097262.1">
    <property type="nucleotide sequence ID" value="NC_006345.1"/>
</dbReference>
<geneLocation type="mitochondrion" evidence="15"/>
<accession>Q644C2</accession>
<keyword evidence="7 14" id="KW-1133">Transmembrane helix</keyword>
<evidence type="ECO:0000256" key="2">
    <source>
        <dbReference type="ARBA" id="ARBA00008892"/>
    </source>
</evidence>
<organism evidence="15">
    <name type="scientific">Hydromantes brunus</name>
    <name type="common">limestone salamander</name>
    <dbReference type="NCBI Taxonomy" id="57553"/>
    <lineage>
        <taxon>Eukaryota</taxon>
        <taxon>Metazoa</taxon>
        <taxon>Chordata</taxon>
        <taxon>Craniata</taxon>
        <taxon>Vertebrata</taxon>
        <taxon>Euteleostomi</taxon>
        <taxon>Amphibia</taxon>
        <taxon>Batrachia</taxon>
        <taxon>Caudata</taxon>
        <taxon>Salamandroidea</taxon>
        <taxon>Plethodontidae</taxon>
        <taxon>Plethodontinae</taxon>
        <taxon>Hydromantes</taxon>
        <taxon>Hydromantes</taxon>
    </lineage>
</organism>
<keyword evidence="3 12" id="KW-0813">Transport</keyword>
<dbReference type="GeneID" id="3085785"/>
<name>Q644C2_9SALA</name>
<feature type="transmembrane region" description="Helical" evidence="14">
    <location>
        <begin position="6"/>
        <end position="25"/>
    </location>
</feature>
<dbReference type="Pfam" id="PF00895">
    <property type="entry name" value="ATP-synt_8"/>
    <property type="match status" value="1"/>
</dbReference>
<evidence type="ECO:0000313" key="15">
    <source>
        <dbReference type="EMBL" id="AAU20712.1"/>
    </source>
</evidence>
<proteinExistence type="inferred from homology"/>
<dbReference type="GO" id="GO:0015078">
    <property type="term" value="F:proton transmembrane transporter activity"/>
    <property type="evidence" value="ECO:0007669"/>
    <property type="project" value="InterPro"/>
</dbReference>
<sequence>MPQLNPDPWFFIFTTSWLVYLVLLMSKTSNFKQSNEPTMQNISKSKPQPWNWPWT</sequence>
<dbReference type="GO" id="GO:0045259">
    <property type="term" value="C:proton-transporting ATP synthase complex"/>
    <property type="evidence" value="ECO:0007669"/>
    <property type="project" value="UniProtKB-KW"/>
</dbReference>
<evidence type="ECO:0000256" key="12">
    <source>
        <dbReference type="RuleBase" id="RU003661"/>
    </source>
</evidence>
<dbReference type="CTD" id="4509"/>
<evidence type="ECO:0000256" key="9">
    <source>
        <dbReference type="ARBA" id="ARBA00023128"/>
    </source>
</evidence>
<dbReference type="EMBL" id="AY728234">
    <property type="protein sequence ID" value="AAU20712.1"/>
    <property type="molecule type" value="Genomic_DNA"/>
</dbReference>
<evidence type="ECO:0000256" key="4">
    <source>
        <dbReference type="ARBA" id="ARBA00022547"/>
    </source>
</evidence>
<keyword evidence="5 12" id="KW-0812">Transmembrane</keyword>
<dbReference type="PANTHER" id="PTHR39937">
    <property type="entry name" value="ATP SYNTHASE PROTEIN 8"/>
    <property type="match status" value="1"/>
</dbReference>
<keyword evidence="8 12" id="KW-0406">Ion transport</keyword>
<gene>
    <name evidence="15" type="primary">atp8</name>
</gene>
<evidence type="ECO:0000256" key="1">
    <source>
        <dbReference type="ARBA" id="ARBA00004304"/>
    </source>
</evidence>
<evidence type="ECO:0000256" key="11">
    <source>
        <dbReference type="ARBA" id="ARBA00023310"/>
    </source>
</evidence>
<evidence type="ECO:0000256" key="5">
    <source>
        <dbReference type="ARBA" id="ARBA00022692"/>
    </source>
</evidence>